<accession>A0AAU8IKI3</accession>
<gene>
    <name evidence="1" type="ORF">ABNN70_00215</name>
</gene>
<proteinExistence type="predicted"/>
<dbReference type="InterPro" id="IPR014580">
    <property type="entry name" value="UCP033199"/>
</dbReference>
<dbReference type="AlphaFoldDB" id="A0AAU8IKI3"/>
<dbReference type="EMBL" id="CP159510">
    <property type="protein sequence ID" value="XCJ18457.1"/>
    <property type="molecule type" value="Genomic_DNA"/>
</dbReference>
<dbReference type="RefSeq" id="WP_353949460.1">
    <property type="nucleotide sequence ID" value="NZ_CP159510.1"/>
</dbReference>
<evidence type="ECO:0000313" key="1">
    <source>
        <dbReference type="EMBL" id="XCJ18457.1"/>
    </source>
</evidence>
<organism evidence="1">
    <name type="scientific">Sporolactobacillus sp. Y61</name>
    <dbReference type="NCBI Taxonomy" id="3160863"/>
    <lineage>
        <taxon>Bacteria</taxon>
        <taxon>Bacillati</taxon>
        <taxon>Bacillota</taxon>
        <taxon>Bacilli</taxon>
        <taxon>Bacillales</taxon>
        <taxon>Sporolactobacillaceae</taxon>
        <taxon>Sporolactobacillus</taxon>
    </lineage>
</organism>
<dbReference type="Pfam" id="PF09966">
    <property type="entry name" value="DUF2200"/>
    <property type="match status" value="1"/>
</dbReference>
<name>A0AAU8IKI3_9BACL</name>
<protein>
    <submittedName>
        <fullName evidence="1">DUF2200 family protein</fullName>
    </submittedName>
</protein>
<sequence>MSDVICGHRVEEIKEPRMQKIR</sequence>
<reference evidence="1" key="1">
    <citation type="submission" date="2024-06" db="EMBL/GenBank/DDBJ databases">
        <authorList>
            <person name="Fan A."/>
            <person name="Zhang F.Y."/>
            <person name="Zhang L."/>
        </authorList>
    </citation>
    <scope>NUCLEOTIDE SEQUENCE</scope>
    <source>
        <strain evidence="1">Y61</strain>
    </source>
</reference>